<gene>
    <name evidence="2" type="ORF">OUZ56_014733</name>
</gene>
<sequence length="105" mass="11842">MNHHQTNFGSKFVYGKLCVQTTEGLSELVSIGHTGTCSDAFVFRRKSSRGKRGQTRKRERERDILFSLLLLRTRAYTCTPEGQHYQQPASSETFNSRISSGGQAI</sequence>
<feature type="compositionally biased region" description="Polar residues" evidence="1">
    <location>
        <begin position="84"/>
        <end position="105"/>
    </location>
</feature>
<feature type="region of interest" description="Disordered" evidence="1">
    <location>
        <begin position="81"/>
        <end position="105"/>
    </location>
</feature>
<comment type="caution">
    <text evidence="2">The sequence shown here is derived from an EMBL/GenBank/DDBJ whole genome shotgun (WGS) entry which is preliminary data.</text>
</comment>
<accession>A0ABR0AKN7</accession>
<evidence type="ECO:0000313" key="3">
    <source>
        <dbReference type="Proteomes" id="UP001234178"/>
    </source>
</evidence>
<evidence type="ECO:0000256" key="1">
    <source>
        <dbReference type="SAM" id="MobiDB-lite"/>
    </source>
</evidence>
<dbReference type="EMBL" id="JAOYFB010000038">
    <property type="protein sequence ID" value="KAK4025682.1"/>
    <property type="molecule type" value="Genomic_DNA"/>
</dbReference>
<name>A0ABR0AKN7_9CRUS</name>
<evidence type="ECO:0000313" key="2">
    <source>
        <dbReference type="EMBL" id="KAK4025682.1"/>
    </source>
</evidence>
<organism evidence="2 3">
    <name type="scientific">Daphnia magna</name>
    <dbReference type="NCBI Taxonomy" id="35525"/>
    <lineage>
        <taxon>Eukaryota</taxon>
        <taxon>Metazoa</taxon>
        <taxon>Ecdysozoa</taxon>
        <taxon>Arthropoda</taxon>
        <taxon>Crustacea</taxon>
        <taxon>Branchiopoda</taxon>
        <taxon>Diplostraca</taxon>
        <taxon>Cladocera</taxon>
        <taxon>Anomopoda</taxon>
        <taxon>Daphniidae</taxon>
        <taxon>Daphnia</taxon>
    </lineage>
</organism>
<proteinExistence type="predicted"/>
<keyword evidence="3" id="KW-1185">Reference proteome</keyword>
<dbReference type="Proteomes" id="UP001234178">
    <property type="component" value="Unassembled WGS sequence"/>
</dbReference>
<reference evidence="2 3" key="1">
    <citation type="journal article" date="2023" name="Nucleic Acids Res.">
        <title>The hologenome of Daphnia magna reveals possible DNA methylation and microbiome-mediated evolution of the host genome.</title>
        <authorList>
            <person name="Chaturvedi A."/>
            <person name="Li X."/>
            <person name="Dhandapani V."/>
            <person name="Marshall H."/>
            <person name="Kissane S."/>
            <person name="Cuenca-Cambronero M."/>
            <person name="Asole G."/>
            <person name="Calvet F."/>
            <person name="Ruiz-Romero M."/>
            <person name="Marangio P."/>
            <person name="Guigo R."/>
            <person name="Rago D."/>
            <person name="Mirbahai L."/>
            <person name="Eastwood N."/>
            <person name="Colbourne J.K."/>
            <person name="Zhou J."/>
            <person name="Mallon E."/>
            <person name="Orsini L."/>
        </authorList>
    </citation>
    <scope>NUCLEOTIDE SEQUENCE [LARGE SCALE GENOMIC DNA]</scope>
    <source>
        <strain evidence="2">LRV0_1</strain>
    </source>
</reference>
<protein>
    <submittedName>
        <fullName evidence="2">Uncharacterized protein</fullName>
    </submittedName>
</protein>